<comment type="caution">
    <text evidence="5">The sequence shown here is derived from an EMBL/GenBank/DDBJ whole genome shotgun (WGS) entry which is preliminary data.</text>
</comment>
<feature type="domain" description="YDG" evidence="4">
    <location>
        <begin position="10"/>
        <end position="161"/>
    </location>
</feature>
<proteinExistence type="predicted"/>
<evidence type="ECO:0000256" key="3">
    <source>
        <dbReference type="SAM" id="MobiDB-lite"/>
    </source>
</evidence>
<keyword evidence="7" id="KW-1185">Reference proteome</keyword>
<sequence length="281" mass="30482">MREVDPTRFGHIPGVPLFTTWPSRKACSDSGVHVGIIAGIYGSKVHGAYSIALSGQYNDDDDQGETFMYTGTGGREKVTNTGKQTKYGRQIEDQSFEHSHNKALLISYTNGSPVRVIRGSKCNSKYAPPEGYRYDGLYVIDDVKLEMGINGFKVCRFAFRRLPNQGNIPVRAYALTLANMKKTKRTQAVSETESDGDLDLATNSPPPSRSSSPPISPSEPVPVRSAPTRSTGRGRGTTQGGTLARMRKSLGGRRALDLGRLNHTRALQGAQPSSSTAPYGQ</sequence>
<feature type="compositionally biased region" description="Pro residues" evidence="3">
    <location>
        <begin position="204"/>
        <end position="220"/>
    </location>
</feature>
<evidence type="ECO:0000313" key="7">
    <source>
        <dbReference type="Proteomes" id="UP001385951"/>
    </source>
</evidence>
<name>A0AAW0FGG2_9APHY</name>
<dbReference type="InterPro" id="IPR036987">
    <property type="entry name" value="SRA-YDG_sf"/>
</dbReference>
<evidence type="ECO:0000256" key="1">
    <source>
        <dbReference type="ARBA" id="ARBA00023242"/>
    </source>
</evidence>
<dbReference type="GO" id="GO:0061630">
    <property type="term" value="F:ubiquitin protein ligase activity"/>
    <property type="evidence" value="ECO:0007669"/>
    <property type="project" value="TreeGrafter"/>
</dbReference>
<dbReference type="PANTHER" id="PTHR14140:SF27">
    <property type="entry name" value="OS04G0289800 PROTEIN"/>
    <property type="match status" value="1"/>
</dbReference>
<dbReference type="EMBL" id="JASBNA010000006">
    <property type="protein sequence ID" value="KAK7691204.1"/>
    <property type="molecule type" value="Genomic_DNA"/>
</dbReference>
<comment type="subcellular location">
    <subcellularLocation>
        <location evidence="2">Nucleus</location>
    </subcellularLocation>
</comment>
<organism evidence="5 7">
    <name type="scientific">Cerrena zonata</name>
    <dbReference type="NCBI Taxonomy" id="2478898"/>
    <lineage>
        <taxon>Eukaryota</taxon>
        <taxon>Fungi</taxon>
        <taxon>Dikarya</taxon>
        <taxon>Basidiomycota</taxon>
        <taxon>Agaricomycotina</taxon>
        <taxon>Agaricomycetes</taxon>
        <taxon>Polyporales</taxon>
        <taxon>Cerrenaceae</taxon>
        <taxon>Cerrena</taxon>
    </lineage>
</organism>
<evidence type="ECO:0000256" key="2">
    <source>
        <dbReference type="PROSITE-ProRule" id="PRU00358"/>
    </source>
</evidence>
<feature type="compositionally biased region" description="Polar residues" evidence="3">
    <location>
        <begin position="270"/>
        <end position="281"/>
    </location>
</feature>
<dbReference type="InterPro" id="IPR015947">
    <property type="entry name" value="PUA-like_sf"/>
</dbReference>
<dbReference type="EMBL" id="JASBNA010000070">
    <property type="protein sequence ID" value="KAK7678599.1"/>
    <property type="molecule type" value="Genomic_DNA"/>
</dbReference>
<dbReference type="GO" id="GO:0016567">
    <property type="term" value="P:protein ubiquitination"/>
    <property type="evidence" value="ECO:0007669"/>
    <property type="project" value="TreeGrafter"/>
</dbReference>
<dbReference type="InterPro" id="IPR003105">
    <property type="entry name" value="SRA_YDG"/>
</dbReference>
<gene>
    <name evidence="6" type="ORF">QCA50_006307</name>
    <name evidence="5" type="ORF">QCA50_018471</name>
</gene>
<dbReference type="InterPro" id="IPR045134">
    <property type="entry name" value="UHRF1/2-like"/>
</dbReference>
<dbReference type="AlphaFoldDB" id="A0AAW0FGG2"/>
<dbReference type="Proteomes" id="UP001385951">
    <property type="component" value="Unassembled WGS sequence"/>
</dbReference>
<protein>
    <recommendedName>
        <fullName evidence="4">YDG domain-containing protein</fullName>
    </recommendedName>
</protein>
<dbReference type="GO" id="GO:0005634">
    <property type="term" value="C:nucleus"/>
    <property type="evidence" value="ECO:0007669"/>
    <property type="project" value="UniProtKB-SubCell"/>
</dbReference>
<dbReference type="PANTHER" id="PTHR14140">
    <property type="entry name" value="E3 UBIQUITIN-PROTEIN LIGASE UHRF-RELATED"/>
    <property type="match status" value="1"/>
</dbReference>
<dbReference type="Gene3D" id="2.30.280.10">
    <property type="entry name" value="SRA-YDG"/>
    <property type="match status" value="1"/>
</dbReference>
<dbReference type="SMART" id="SM00466">
    <property type="entry name" value="SRA"/>
    <property type="match status" value="1"/>
</dbReference>
<keyword evidence="1 2" id="KW-0539">Nucleus</keyword>
<feature type="region of interest" description="Disordered" evidence="3">
    <location>
        <begin position="181"/>
        <end position="281"/>
    </location>
</feature>
<reference evidence="5 7" key="1">
    <citation type="submission" date="2022-09" db="EMBL/GenBank/DDBJ databases">
        <authorList>
            <person name="Palmer J.M."/>
        </authorList>
    </citation>
    <scope>NUCLEOTIDE SEQUENCE [LARGE SCALE GENOMIC DNA]</scope>
    <source>
        <strain evidence="5 7">DSM 7382</strain>
    </source>
</reference>
<accession>A0AAW0FGG2</accession>
<dbReference type="Pfam" id="PF02182">
    <property type="entry name" value="SAD_SRA"/>
    <property type="match status" value="1"/>
</dbReference>
<dbReference type="GO" id="GO:0044027">
    <property type="term" value="P:negative regulation of gene expression via chromosomal CpG island methylation"/>
    <property type="evidence" value="ECO:0007669"/>
    <property type="project" value="TreeGrafter"/>
</dbReference>
<dbReference type="SUPFAM" id="SSF88697">
    <property type="entry name" value="PUA domain-like"/>
    <property type="match status" value="1"/>
</dbReference>
<evidence type="ECO:0000313" key="5">
    <source>
        <dbReference type="EMBL" id="KAK7678599.1"/>
    </source>
</evidence>
<evidence type="ECO:0000259" key="4">
    <source>
        <dbReference type="PROSITE" id="PS51015"/>
    </source>
</evidence>
<dbReference type="PROSITE" id="PS51015">
    <property type="entry name" value="YDG"/>
    <property type="match status" value="1"/>
</dbReference>
<evidence type="ECO:0000313" key="6">
    <source>
        <dbReference type="EMBL" id="KAK7691204.1"/>
    </source>
</evidence>
<feature type="compositionally biased region" description="Low complexity" evidence="3">
    <location>
        <begin position="221"/>
        <end position="231"/>
    </location>
</feature>